<proteinExistence type="predicted"/>
<feature type="non-terminal residue" evidence="2">
    <location>
        <position position="1"/>
    </location>
</feature>
<evidence type="ECO:0000256" key="1">
    <source>
        <dbReference type="SAM" id="MobiDB-lite"/>
    </source>
</evidence>
<accession>A0A699U5Q0</accession>
<gene>
    <name evidence="2" type="ORF">Tci_889360</name>
</gene>
<protein>
    <submittedName>
        <fullName evidence="2">Uncharacterized protein</fullName>
    </submittedName>
</protein>
<feature type="region of interest" description="Disordered" evidence="1">
    <location>
        <begin position="1"/>
        <end position="113"/>
    </location>
</feature>
<organism evidence="2">
    <name type="scientific">Tanacetum cinerariifolium</name>
    <name type="common">Dalmatian daisy</name>
    <name type="synonym">Chrysanthemum cinerariifolium</name>
    <dbReference type="NCBI Taxonomy" id="118510"/>
    <lineage>
        <taxon>Eukaryota</taxon>
        <taxon>Viridiplantae</taxon>
        <taxon>Streptophyta</taxon>
        <taxon>Embryophyta</taxon>
        <taxon>Tracheophyta</taxon>
        <taxon>Spermatophyta</taxon>
        <taxon>Magnoliopsida</taxon>
        <taxon>eudicotyledons</taxon>
        <taxon>Gunneridae</taxon>
        <taxon>Pentapetalae</taxon>
        <taxon>asterids</taxon>
        <taxon>campanulids</taxon>
        <taxon>Asterales</taxon>
        <taxon>Asteraceae</taxon>
        <taxon>Asteroideae</taxon>
        <taxon>Anthemideae</taxon>
        <taxon>Anthemidinae</taxon>
        <taxon>Tanacetum</taxon>
    </lineage>
</organism>
<dbReference type="AlphaFoldDB" id="A0A699U5Q0"/>
<comment type="caution">
    <text evidence="2">The sequence shown here is derived from an EMBL/GenBank/DDBJ whole genome shotgun (WGS) entry which is preliminary data.</text>
</comment>
<dbReference type="EMBL" id="BKCJ011299936">
    <property type="protein sequence ID" value="GFD17391.1"/>
    <property type="molecule type" value="Genomic_DNA"/>
</dbReference>
<feature type="compositionally biased region" description="Basic and acidic residues" evidence="1">
    <location>
        <begin position="15"/>
        <end position="25"/>
    </location>
</feature>
<evidence type="ECO:0000313" key="2">
    <source>
        <dbReference type="EMBL" id="GFD17391.1"/>
    </source>
</evidence>
<feature type="compositionally biased region" description="Basic and acidic residues" evidence="1">
    <location>
        <begin position="39"/>
        <end position="54"/>
    </location>
</feature>
<reference evidence="2" key="1">
    <citation type="journal article" date="2019" name="Sci. Rep.">
        <title>Draft genome of Tanacetum cinerariifolium, the natural source of mosquito coil.</title>
        <authorList>
            <person name="Yamashiro T."/>
            <person name="Shiraishi A."/>
            <person name="Satake H."/>
            <person name="Nakayama K."/>
        </authorList>
    </citation>
    <scope>NUCLEOTIDE SEQUENCE</scope>
</reference>
<sequence>IILDTYGDTITLKRHRDDDANKDQEPSTGSDRGSKRRREGKEPELASAPKEKATRSAVKSTQGFKSQQTSASESATTEEPMQITHKMEKPSHPEFETGADDQPIAKTSQHPEWFSHKKKHQLLIVIRTRLCQLPTKAFNRG</sequence>
<name>A0A699U5Q0_TANCI</name>
<feature type="compositionally biased region" description="Low complexity" evidence="1">
    <location>
        <begin position="66"/>
        <end position="79"/>
    </location>
</feature>
<feature type="compositionally biased region" description="Basic and acidic residues" evidence="1">
    <location>
        <begin position="85"/>
        <end position="95"/>
    </location>
</feature>